<accession>A0A9W6SBX8</accession>
<organism evidence="4 5">
    <name type="scientific">Actinoallomurus iriomotensis</name>
    <dbReference type="NCBI Taxonomy" id="478107"/>
    <lineage>
        <taxon>Bacteria</taxon>
        <taxon>Bacillati</taxon>
        <taxon>Actinomycetota</taxon>
        <taxon>Actinomycetes</taxon>
        <taxon>Streptosporangiales</taxon>
        <taxon>Thermomonosporaceae</taxon>
        <taxon>Actinoallomurus</taxon>
    </lineage>
</organism>
<dbReference type="Gene3D" id="3.40.50.2300">
    <property type="match status" value="1"/>
</dbReference>
<dbReference type="Pfam" id="PF12802">
    <property type="entry name" value="MarR_2"/>
    <property type="match status" value="1"/>
</dbReference>
<dbReference type="AlphaFoldDB" id="A0A9W6SBX8"/>
<evidence type="ECO:0000313" key="4">
    <source>
        <dbReference type="EMBL" id="GLY89680.1"/>
    </source>
</evidence>
<name>A0A9W6SBX8_9ACTN</name>
<dbReference type="InterPro" id="IPR011991">
    <property type="entry name" value="ArsR-like_HTH"/>
</dbReference>
<evidence type="ECO:0000259" key="2">
    <source>
        <dbReference type="SMART" id="SM00226"/>
    </source>
</evidence>
<dbReference type="Pfam" id="PF01451">
    <property type="entry name" value="LMWPc"/>
    <property type="match status" value="1"/>
</dbReference>
<keyword evidence="1" id="KW-0059">Arsenical resistance</keyword>
<protein>
    <submittedName>
        <fullName evidence="4">ArsR family transcriptional regulator</fullName>
    </submittedName>
</protein>
<dbReference type="InterPro" id="IPR036390">
    <property type="entry name" value="WH_DNA-bd_sf"/>
</dbReference>
<keyword evidence="5" id="KW-1185">Reference proteome</keyword>
<proteinExistence type="predicted"/>
<feature type="domain" description="Phosphotyrosine protein phosphatase I" evidence="2">
    <location>
        <begin position="109"/>
        <end position="238"/>
    </location>
</feature>
<dbReference type="InterPro" id="IPR036388">
    <property type="entry name" value="WH-like_DNA-bd_sf"/>
</dbReference>
<dbReference type="InterPro" id="IPR001845">
    <property type="entry name" value="HTH_ArsR_DNA-bd_dom"/>
</dbReference>
<dbReference type="Proteomes" id="UP001165074">
    <property type="component" value="Unassembled WGS sequence"/>
</dbReference>
<dbReference type="SMART" id="SM00226">
    <property type="entry name" value="LMWPc"/>
    <property type="match status" value="1"/>
</dbReference>
<dbReference type="InterPro" id="IPR023485">
    <property type="entry name" value="Ptyr_pPase"/>
</dbReference>
<evidence type="ECO:0000313" key="5">
    <source>
        <dbReference type="Proteomes" id="UP001165074"/>
    </source>
</evidence>
<dbReference type="SUPFAM" id="SSF46785">
    <property type="entry name" value="Winged helix' DNA-binding domain"/>
    <property type="match status" value="1"/>
</dbReference>
<dbReference type="InterPro" id="IPR036196">
    <property type="entry name" value="Ptyr_pPase_sf"/>
</dbReference>
<dbReference type="PANTHER" id="PTHR43428">
    <property type="entry name" value="ARSENATE REDUCTASE"/>
    <property type="match status" value="1"/>
</dbReference>
<dbReference type="EMBL" id="BSTK01000014">
    <property type="protein sequence ID" value="GLY89680.1"/>
    <property type="molecule type" value="Genomic_DNA"/>
</dbReference>
<evidence type="ECO:0000256" key="1">
    <source>
        <dbReference type="ARBA" id="ARBA00022849"/>
    </source>
</evidence>
<dbReference type="GO" id="GO:0003700">
    <property type="term" value="F:DNA-binding transcription factor activity"/>
    <property type="evidence" value="ECO:0007669"/>
    <property type="project" value="InterPro"/>
</dbReference>
<dbReference type="SMART" id="SM00418">
    <property type="entry name" value="HTH_ARSR"/>
    <property type="match status" value="1"/>
</dbReference>
<dbReference type="GO" id="GO:0046685">
    <property type="term" value="P:response to arsenic-containing substance"/>
    <property type="evidence" value="ECO:0007669"/>
    <property type="project" value="UniProtKB-KW"/>
</dbReference>
<comment type="caution">
    <text evidence="4">The sequence shown here is derived from an EMBL/GenBank/DDBJ whole genome shotgun (WGS) entry which is preliminary data.</text>
</comment>
<dbReference type="Gene3D" id="1.10.10.10">
    <property type="entry name" value="Winged helix-like DNA-binding domain superfamily/Winged helix DNA-binding domain"/>
    <property type="match status" value="1"/>
</dbReference>
<dbReference type="InterPro" id="IPR000835">
    <property type="entry name" value="HTH_MarR-typ"/>
</dbReference>
<dbReference type="PANTHER" id="PTHR43428:SF1">
    <property type="entry name" value="ARSENATE REDUCTASE"/>
    <property type="match status" value="1"/>
</dbReference>
<reference evidence="4" key="1">
    <citation type="submission" date="2023-03" db="EMBL/GenBank/DDBJ databases">
        <title>Actinoallomurus iriomotensis NBRC 103684.</title>
        <authorList>
            <person name="Ichikawa N."/>
            <person name="Sato H."/>
            <person name="Tonouchi N."/>
        </authorList>
    </citation>
    <scope>NUCLEOTIDE SEQUENCE</scope>
    <source>
        <strain evidence="4">NBRC 103684</strain>
    </source>
</reference>
<dbReference type="CDD" id="cd00090">
    <property type="entry name" value="HTH_ARSR"/>
    <property type="match status" value="1"/>
</dbReference>
<evidence type="ECO:0000259" key="3">
    <source>
        <dbReference type="SMART" id="SM00418"/>
    </source>
</evidence>
<gene>
    <name evidence="4" type="ORF">Airi02_076090</name>
</gene>
<dbReference type="CDD" id="cd16345">
    <property type="entry name" value="LMWP_ArsC"/>
    <property type="match status" value="1"/>
</dbReference>
<dbReference type="SUPFAM" id="SSF52788">
    <property type="entry name" value="Phosphotyrosine protein phosphatases I"/>
    <property type="match status" value="1"/>
</dbReference>
<sequence>MKVKPPDVLALAGHELRWRLLGELARSDRQVHELTDLIGQPQSLVSYHLGRLRAGGLVAARRSSADRREAYYRIDLVRCGELLADAAAALHPGLRPAPPAGEPGVSPTARVLFLCTGNSARSQIAEALLRHHGGEAVEAFSAGSHPKRLHPSAVLVMREQFGIDIAGQRVKSLDEFTGRRFDHVISLCDRLREVCPDFPGAPELIHWSIPDPAAEGEYPAFERTAAELDIRIRFLIHHLASED</sequence>
<feature type="domain" description="HTH arsR-type" evidence="3">
    <location>
        <begin position="7"/>
        <end position="88"/>
    </location>
</feature>